<gene>
    <name evidence="3" type="ORF">EQG49_02285</name>
</gene>
<feature type="region of interest" description="Disordered" evidence="1">
    <location>
        <begin position="422"/>
        <end position="442"/>
    </location>
</feature>
<dbReference type="KEGG" id="wei:EQG49_02285"/>
<evidence type="ECO:0000313" key="4">
    <source>
        <dbReference type="Proteomes" id="UP000292886"/>
    </source>
</evidence>
<name>A0A4V1AIG0_9LACO</name>
<dbReference type="SUPFAM" id="SSF48371">
    <property type="entry name" value="ARM repeat"/>
    <property type="match status" value="1"/>
</dbReference>
<proteinExistence type="predicted"/>
<evidence type="ECO:0000259" key="2">
    <source>
        <dbReference type="Pfam" id="PF20155"/>
    </source>
</evidence>
<dbReference type="InterPro" id="IPR013491">
    <property type="entry name" value="Tape_meas_N"/>
</dbReference>
<dbReference type="OrthoDB" id="2145500at2"/>
<dbReference type="NCBIfam" id="TIGR02675">
    <property type="entry name" value="tape_meas_nterm"/>
    <property type="match status" value="1"/>
</dbReference>
<dbReference type="InterPro" id="IPR016024">
    <property type="entry name" value="ARM-type_fold"/>
</dbReference>
<feature type="region of interest" description="Disordered" evidence="1">
    <location>
        <begin position="487"/>
        <end position="506"/>
    </location>
</feature>
<reference evidence="4" key="1">
    <citation type="submission" date="2019-03" db="EMBL/GenBank/DDBJ databases">
        <title>Weissella sp. 26KH-42 Genome sequencing.</title>
        <authorList>
            <person name="Heo J."/>
            <person name="Kim S.-J."/>
            <person name="Kim J.-S."/>
            <person name="Hong S.-B."/>
            <person name="Kwon S.-W."/>
        </authorList>
    </citation>
    <scope>NUCLEOTIDE SEQUENCE [LARGE SCALE GENOMIC DNA]</scope>
    <source>
        <strain evidence="4">26KH-42</strain>
    </source>
</reference>
<keyword evidence="4" id="KW-1185">Reference proteome</keyword>
<dbReference type="Pfam" id="PF20155">
    <property type="entry name" value="TMP_3"/>
    <property type="match status" value="1"/>
</dbReference>
<dbReference type="EMBL" id="CP037940">
    <property type="protein sequence ID" value="QBO35375.1"/>
    <property type="molecule type" value="Genomic_DNA"/>
</dbReference>
<evidence type="ECO:0000256" key="1">
    <source>
        <dbReference type="SAM" id="MobiDB-lite"/>
    </source>
</evidence>
<dbReference type="Proteomes" id="UP000292886">
    <property type="component" value="Chromosome"/>
</dbReference>
<organism evidence="3 4">
    <name type="scientific">Periweissella cryptocerci</name>
    <dbReference type="NCBI Taxonomy" id="2506420"/>
    <lineage>
        <taxon>Bacteria</taxon>
        <taxon>Bacillati</taxon>
        <taxon>Bacillota</taxon>
        <taxon>Bacilli</taxon>
        <taxon>Lactobacillales</taxon>
        <taxon>Lactobacillaceae</taxon>
        <taxon>Periweissella</taxon>
    </lineage>
</organism>
<accession>A0A4V1AIG0</accession>
<feature type="compositionally biased region" description="Polar residues" evidence="1">
    <location>
        <begin position="487"/>
        <end position="498"/>
    </location>
</feature>
<sequence length="1626" mass="174487">MSAESMKMSIEADLAPFIESMKKMVSEAEKSAKQASAAMGKVSGKSPFGSIGNGLGGLKEKLSGAFSGLKIPNFASKIGTGFKEIASSGGFQKFTGIMRNMSNQVAHGVGSAFKVAGSAISKVGSGIGSAVSGVKNFVTSGLKIAGIGSAIGLVAGAVGMLKGSIGPAIQRMDTLANATRTFANMGQGDATGMMEQLKKDIDGLPTSLDSAVQGIQLLTGATQNMGASEKIFKAMNDGILGFGGSSEQVSNAVTQLSQDLGNGKITGQTWLSLINSGMGPALNALAKKMGMTTGALREGLSSGSISVQDFSNQLIALDQNGGGGLVALSKLAQDSTQGIATSFANAKTAIVRGVTEIITSFGHITEALGLGTLSQMIMNFGKNAEGALKSVAIMMDGIADMLDGGKGRAKRAKDMEDLRKRAEASKSAMNGMSKPMQETAEPAKKVQNNMAKTADKAKASAKSVKAIKKDLQAMMGFDEINLISQQDTDNGLNTTPDASTPVADAGGAGAGSFDSGSFDGANSKLDGMKNKLKGIYDSLKDFFKPFKDAWDSAGGYVMRTLGDTIKAIKQGWADFGRDFASVWENGTGTKYLTGLLNLFAELVGFIGDMQRSWNKAWNDNGAGKKLIQQIFDSLIAINDLLITITRTFRQVWNEGVGDRIMAAYIKSLTQMFGMVENVAKAFKKAWDQDGAGYTAVSKLFNAVEKIYKLVGDVAESFGKAFNSNVGVKVLREIIDIAGNLVDDIGSLVGSFDRAWKKGDNGTKLFKSILGSVEPILKETDKITDSFAKWGSHLDFEPLIKSLSTAFKGLGDILKPVMDVIDELYKVYLEPIASFLMEGVIPGALDIIGGTFSAVGAILDIFITALKPVWDLIVAPAVKMELTILTAAFRGLGIMFKFVGDLLQGFKDVLVSLFNGDWNGVKKGFDKMGKAVMDAIKGIKDNLLKTLGKLGSEIGEAFGNLWNFLKKRFMIPIDAVISVVSALWSWSANVRGWIVEKIGNLWDSIKEKFSIGWGAVKKGVSVLWDWASSVAGWIKDKLGDLWDNIKSKFGIDTSKVTNSVSALWDWAKGVGKLIKEGIGLVWDIIKGFFTLDSSKVIHSVSALWAWSDKVDDYIKKGIGLLWDTIKSLFAVPGEFVQNAVKVLWEWAQTLPERFVKGIGNIWDAIKSLYSIASDVVVNAVSALWDWAQGVPQKLLDAIGSVWETIKSSFAIAAEVVVTAVSALWDWAKDVGKKILGAIGNIWDFIKKLFTFETKLVLALVSVLWNWASGVGKNIFDKIGGIWDKIKSLFDIKGKSVNNYVEALWKWASGVIASIKKPIDVVWDKIKSLFSIDGATVSKKVSALWDWASGVINSIKKPIDMVWGKIKSLFAIDGTTVSNKVSALWDWAGNVITKARKGLGDIWGGIKDKFKSIMDLKISIPISAKFLENGVKNIVNTFIQGLNDVIGTLNSIPGIKIPYIKYWYHNGTRRHKGGLAVVNDGLGTNWRESYRGNDGQVRMFPAKRNLTVPLEAGATVYTGNETKDLFPHYANGVGNMDINSFKSGINMPTVATSQMGMSATSIHIDSEQIGREIANAVSEALRNQGAGSNQQTGDITVELKVDSSKLGEATVKGLNKYHNEQGRIELIL</sequence>
<feature type="domain" description="Tape measure protein N-terminal" evidence="2">
    <location>
        <begin position="168"/>
        <end position="357"/>
    </location>
</feature>
<evidence type="ECO:0000313" key="3">
    <source>
        <dbReference type="EMBL" id="QBO35375.1"/>
    </source>
</evidence>
<protein>
    <recommendedName>
        <fullName evidence="2">Tape measure protein N-terminal domain-containing protein</fullName>
    </recommendedName>
</protein>
<dbReference type="RefSeq" id="WP_133362455.1">
    <property type="nucleotide sequence ID" value="NZ_CP037940.1"/>
</dbReference>